<gene>
    <name evidence="2" type="ORF">CEY00_Acc17553</name>
</gene>
<dbReference type="GO" id="GO:0016874">
    <property type="term" value="F:ligase activity"/>
    <property type="evidence" value="ECO:0007669"/>
    <property type="project" value="UniProtKB-KW"/>
</dbReference>
<proteinExistence type="predicted"/>
<name>A0A2R6QF24_ACTCC</name>
<protein>
    <submittedName>
        <fullName evidence="2">UDP-N-acetylmuramate--L-alanine ligase</fullName>
    </submittedName>
</protein>
<keyword evidence="2" id="KW-0436">Ligase</keyword>
<dbReference type="OrthoDB" id="10384506at2759"/>
<keyword evidence="3" id="KW-1185">Reference proteome</keyword>
<accession>A0A2R6QF24</accession>
<dbReference type="Proteomes" id="UP000241394">
    <property type="component" value="Chromosome LG16"/>
</dbReference>
<evidence type="ECO:0000313" key="3">
    <source>
        <dbReference type="Proteomes" id="UP000241394"/>
    </source>
</evidence>
<feature type="region of interest" description="Disordered" evidence="1">
    <location>
        <begin position="142"/>
        <end position="168"/>
    </location>
</feature>
<sequence length="315" mass="35000">MTSGPRVLSPRLFCYQDWFEAVGGSVSCPLANMELNQARLLVHDDEALERFRATYGIPTNVIIEHPGPNEVARIVEDNVDHISIHIWLIYQAELRFPPQMRLVTGARTKIYFLTSPSGFWVVGSSGLGMTAFSHSRVQGRREDITSSSSSYTSLNSFDDDEEEKEEADSQLVLNRRRGRLIPVVKPENPTLSISILNSDKKHSDDLTRAMPQLVRGDEIVGLNSVEVNIIRDHDTNVALARAVMLPNDIAALSEEPSEIMRSLLVVQHIEAWDASYASATQAQDKAATTEVGFAELQAMACGLVYERVFNKGSIE</sequence>
<feature type="compositionally biased region" description="Acidic residues" evidence="1">
    <location>
        <begin position="157"/>
        <end position="168"/>
    </location>
</feature>
<dbReference type="Gramene" id="PSS07215">
    <property type="protein sequence ID" value="PSS07215"/>
    <property type="gene ID" value="CEY00_Acc17553"/>
</dbReference>
<reference evidence="3" key="2">
    <citation type="journal article" date="2018" name="BMC Genomics">
        <title>A manually annotated Actinidia chinensis var. chinensis (kiwifruit) genome highlights the challenges associated with draft genomes and gene prediction in plants.</title>
        <authorList>
            <person name="Pilkington S.M."/>
            <person name="Crowhurst R."/>
            <person name="Hilario E."/>
            <person name="Nardozza S."/>
            <person name="Fraser L."/>
            <person name="Peng Y."/>
            <person name="Gunaseelan K."/>
            <person name="Simpson R."/>
            <person name="Tahir J."/>
            <person name="Deroles S.C."/>
            <person name="Templeton K."/>
            <person name="Luo Z."/>
            <person name="Davy M."/>
            <person name="Cheng C."/>
            <person name="McNeilage M."/>
            <person name="Scaglione D."/>
            <person name="Liu Y."/>
            <person name="Zhang Q."/>
            <person name="Datson P."/>
            <person name="De Silva N."/>
            <person name="Gardiner S.E."/>
            <person name="Bassett H."/>
            <person name="Chagne D."/>
            <person name="McCallum J."/>
            <person name="Dzierzon H."/>
            <person name="Deng C."/>
            <person name="Wang Y.Y."/>
            <person name="Barron L."/>
            <person name="Manako K."/>
            <person name="Bowen J."/>
            <person name="Foster T.M."/>
            <person name="Erridge Z.A."/>
            <person name="Tiffin H."/>
            <person name="Waite C.N."/>
            <person name="Davies K.M."/>
            <person name="Grierson E.P."/>
            <person name="Laing W.A."/>
            <person name="Kirk R."/>
            <person name="Chen X."/>
            <person name="Wood M."/>
            <person name="Montefiori M."/>
            <person name="Brummell D.A."/>
            <person name="Schwinn K.E."/>
            <person name="Catanach A."/>
            <person name="Fullerton C."/>
            <person name="Li D."/>
            <person name="Meiyalaghan S."/>
            <person name="Nieuwenhuizen N."/>
            <person name="Read N."/>
            <person name="Prakash R."/>
            <person name="Hunter D."/>
            <person name="Zhang H."/>
            <person name="McKenzie M."/>
            <person name="Knabel M."/>
            <person name="Harris A."/>
            <person name="Allan A.C."/>
            <person name="Gleave A."/>
            <person name="Chen A."/>
            <person name="Janssen B.J."/>
            <person name="Plunkett B."/>
            <person name="Ampomah-Dwamena C."/>
            <person name="Voogd C."/>
            <person name="Leif D."/>
            <person name="Lafferty D."/>
            <person name="Souleyre E.J.F."/>
            <person name="Varkonyi-Gasic E."/>
            <person name="Gambi F."/>
            <person name="Hanley J."/>
            <person name="Yao J.L."/>
            <person name="Cheung J."/>
            <person name="David K.M."/>
            <person name="Warren B."/>
            <person name="Marsh K."/>
            <person name="Snowden K.C."/>
            <person name="Lin-Wang K."/>
            <person name="Brian L."/>
            <person name="Martinez-Sanchez M."/>
            <person name="Wang M."/>
            <person name="Ileperuma N."/>
            <person name="Macnee N."/>
            <person name="Campin R."/>
            <person name="McAtee P."/>
            <person name="Drummond R.S.M."/>
            <person name="Espley R.V."/>
            <person name="Ireland H.S."/>
            <person name="Wu R."/>
            <person name="Atkinson R.G."/>
            <person name="Karunairetnam S."/>
            <person name="Bulley S."/>
            <person name="Chunkath S."/>
            <person name="Hanley Z."/>
            <person name="Storey R."/>
            <person name="Thrimawithana A.H."/>
            <person name="Thomson S."/>
            <person name="David C."/>
            <person name="Testolin R."/>
            <person name="Huang H."/>
            <person name="Hellens R.P."/>
            <person name="Schaffer R.J."/>
        </authorList>
    </citation>
    <scope>NUCLEOTIDE SEQUENCE [LARGE SCALE GENOMIC DNA]</scope>
    <source>
        <strain evidence="3">cv. Red5</strain>
    </source>
</reference>
<reference evidence="2 3" key="1">
    <citation type="submission" date="2017-07" db="EMBL/GenBank/DDBJ databases">
        <title>An improved, manually edited Actinidia chinensis var. chinensis (kiwifruit) genome highlights the challenges associated with draft genomes and gene prediction in plants.</title>
        <authorList>
            <person name="Pilkington S."/>
            <person name="Crowhurst R."/>
            <person name="Hilario E."/>
            <person name="Nardozza S."/>
            <person name="Fraser L."/>
            <person name="Peng Y."/>
            <person name="Gunaseelan K."/>
            <person name="Simpson R."/>
            <person name="Tahir J."/>
            <person name="Deroles S."/>
            <person name="Templeton K."/>
            <person name="Luo Z."/>
            <person name="Davy M."/>
            <person name="Cheng C."/>
            <person name="Mcneilage M."/>
            <person name="Scaglione D."/>
            <person name="Liu Y."/>
            <person name="Zhang Q."/>
            <person name="Datson P."/>
            <person name="De Silva N."/>
            <person name="Gardiner S."/>
            <person name="Bassett H."/>
            <person name="Chagne D."/>
            <person name="Mccallum J."/>
            <person name="Dzierzon H."/>
            <person name="Deng C."/>
            <person name="Wang Y.-Y."/>
            <person name="Barron N."/>
            <person name="Manako K."/>
            <person name="Bowen J."/>
            <person name="Foster T."/>
            <person name="Erridge Z."/>
            <person name="Tiffin H."/>
            <person name="Waite C."/>
            <person name="Davies K."/>
            <person name="Grierson E."/>
            <person name="Laing W."/>
            <person name="Kirk R."/>
            <person name="Chen X."/>
            <person name="Wood M."/>
            <person name="Montefiori M."/>
            <person name="Brummell D."/>
            <person name="Schwinn K."/>
            <person name="Catanach A."/>
            <person name="Fullerton C."/>
            <person name="Li D."/>
            <person name="Meiyalaghan S."/>
            <person name="Nieuwenhuizen N."/>
            <person name="Read N."/>
            <person name="Prakash R."/>
            <person name="Hunter D."/>
            <person name="Zhang H."/>
            <person name="Mckenzie M."/>
            <person name="Knabel M."/>
            <person name="Harris A."/>
            <person name="Allan A."/>
            <person name="Chen A."/>
            <person name="Janssen B."/>
            <person name="Plunkett B."/>
            <person name="Dwamena C."/>
            <person name="Voogd C."/>
            <person name="Leif D."/>
            <person name="Lafferty D."/>
            <person name="Souleyre E."/>
            <person name="Varkonyi-Gasic E."/>
            <person name="Gambi F."/>
            <person name="Hanley J."/>
            <person name="Yao J.-L."/>
            <person name="Cheung J."/>
            <person name="David K."/>
            <person name="Warren B."/>
            <person name="Marsh K."/>
            <person name="Snowden K."/>
            <person name="Lin-Wang K."/>
            <person name="Brian L."/>
            <person name="Martinez-Sanchez M."/>
            <person name="Wang M."/>
            <person name="Ileperuma N."/>
            <person name="Macnee N."/>
            <person name="Campin R."/>
            <person name="Mcatee P."/>
            <person name="Drummond R."/>
            <person name="Espley R."/>
            <person name="Ireland H."/>
            <person name="Wu R."/>
            <person name="Atkinson R."/>
            <person name="Karunairetnam S."/>
            <person name="Bulley S."/>
            <person name="Chunkath S."/>
            <person name="Hanley Z."/>
            <person name="Storey R."/>
            <person name="Thrimawithana A."/>
            <person name="Thomson S."/>
            <person name="David C."/>
            <person name="Testolin R."/>
        </authorList>
    </citation>
    <scope>NUCLEOTIDE SEQUENCE [LARGE SCALE GENOMIC DNA]</scope>
    <source>
        <strain evidence="3">cv. Red5</strain>
        <tissue evidence="2">Young leaf</tissue>
    </source>
</reference>
<dbReference type="AlphaFoldDB" id="A0A2R6QF24"/>
<evidence type="ECO:0000313" key="2">
    <source>
        <dbReference type="EMBL" id="PSS07215.1"/>
    </source>
</evidence>
<feature type="compositionally biased region" description="Low complexity" evidence="1">
    <location>
        <begin position="146"/>
        <end position="156"/>
    </location>
</feature>
<comment type="caution">
    <text evidence="2">The sequence shown here is derived from an EMBL/GenBank/DDBJ whole genome shotgun (WGS) entry which is preliminary data.</text>
</comment>
<dbReference type="EMBL" id="NKQK01000016">
    <property type="protein sequence ID" value="PSS07215.1"/>
    <property type="molecule type" value="Genomic_DNA"/>
</dbReference>
<organism evidence="2 3">
    <name type="scientific">Actinidia chinensis var. chinensis</name>
    <name type="common">Chinese soft-hair kiwi</name>
    <dbReference type="NCBI Taxonomy" id="1590841"/>
    <lineage>
        <taxon>Eukaryota</taxon>
        <taxon>Viridiplantae</taxon>
        <taxon>Streptophyta</taxon>
        <taxon>Embryophyta</taxon>
        <taxon>Tracheophyta</taxon>
        <taxon>Spermatophyta</taxon>
        <taxon>Magnoliopsida</taxon>
        <taxon>eudicotyledons</taxon>
        <taxon>Gunneridae</taxon>
        <taxon>Pentapetalae</taxon>
        <taxon>asterids</taxon>
        <taxon>Ericales</taxon>
        <taxon>Actinidiaceae</taxon>
        <taxon>Actinidia</taxon>
    </lineage>
</organism>
<dbReference type="InParanoid" id="A0A2R6QF24"/>
<evidence type="ECO:0000256" key="1">
    <source>
        <dbReference type="SAM" id="MobiDB-lite"/>
    </source>
</evidence>